<feature type="signal peptide" evidence="2">
    <location>
        <begin position="1"/>
        <end position="28"/>
    </location>
</feature>
<dbReference type="Pfam" id="PF01190">
    <property type="entry name" value="Pollen_Ole_e_1"/>
    <property type="match status" value="1"/>
</dbReference>
<accession>A0A7J6V6U0</accession>
<dbReference type="EMBL" id="JABWDY010037781">
    <property type="protein sequence ID" value="KAF5180132.1"/>
    <property type="molecule type" value="Genomic_DNA"/>
</dbReference>
<protein>
    <submittedName>
        <fullName evidence="3">Non-classical arabinogalactan protein 31-like</fullName>
    </submittedName>
</protein>
<dbReference type="GO" id="GO:0071944">
    <property type="term" value="C:cell periphery"/>
    <property type="evidence" value="ECO:0007669"/>
    <property type="project" value="TreeGrafter"/>
</dbReference>
<dbReference type="OrthoDB" id="665669at2759"/>
<evidence type="ECO:0000313" key="4">
    <source>
        <dbReference type="Proteomes" id="UP000554482"/>
    </source>
</evidence>
<evidence type="ECO:0000256" key="2">
    <source>
        <dbReference type="SAM" id="SignalP"/>
    </source>
</evidence>
<gene>
    <name evidence="3" type="ORF">FRX31_030281</name>
</gene>
<organism evidence="3 4">
    <name type="scientific">Thalictrum thalictroides</name>
    <name type="common">Rue-anemone</name>
    <name type="synonym">Anemone thalictroides</name>
    <dbReference type="NCBI Taxonomy" id="46969"/>
    <lineage>
        <taxon>Eukaryota</taxon>
        <taxon>Viridiplantae</taxon>
        <taxon>Streptophyta</taxon>
        <taxon>Embryophyta</taxon>
        <taxon>Tracheophyta</taxon>
        <taxon>Spermatophyta</taxon>
        <taxon>Magnoliopsida</taxon>
        <taxon>Ranunculales</taxon>
        <taxon>Ranunculaceae</taxon>
        <taxon>Thalictroideae</taxon>
        <taxon>Thalictrum</taxon>
    </lineage>
</organism>
<reference evidence="3 4" key="1">
    <citation type="submission" date="2020-06" db="EMBL/GenBank/DDBJ databases">
        <title>Transcriptomic and genomic resources for Thalictrum thalictroides and T. hernandezii: Facilitating candidate gene discovery in an emerging model plant lineage.</title>
        <authorList>
            <person name="Arias T."/>
            <person name="Riano-Pachon D.M."/>
            <person name="Di Stilio V.S."/>
        </authorList>
    </citation>
    <scope>NUCLEOTIDE SEQUENCE [LARGE SCALE GENOMIC DNA]</scope>
    <source>
        <strain evidence="4">cv. WT478/WT964</strain>
        <tissue evidence="3">Leaves</tissue>
    </source>
</reference>
<name>A0A7J6V6U0_THATH</name>
<feature type="chain" id="PRO_5029665170" evidence="2">
    <location>
        <begin position="29"/>
        <end position="253"/>
    </location>
</feature>
<dbReference type="PANTHER" id="PTHR33470">
    <property type="entry name" value="OS01G0164075 PROTEIN"/>
    <property type="match status" value="1"/>
</dbReference>
<dbReference type="AlphaFoldDB" id="A0A7J6V6U0"/>
<comment type="caution">
    <text evidence="3">The sequence shown here is derived from an EMBL/GenBank/DDBJ whole genome shotgun (WGS) entry which is preliminary data.</text>
</comment>
<dbReference type="Proteomes" id="UP000554482">
    <property type="component" value="Unassembled WGS sequence"/>
</dbReference>
<sequence>MGFVSILLLKYVMAIIFLLMRPFSTVCSQELGMDRFQTSLISSTPSSAPVQAPSSVGTSYHTPIPAPSVGTSFPNPPIPAPSYFPTPGQAPSVTTPFPTPAQAPLLPTPYPYITPAQAPSPITTFPKPAAPAPSPVTTIPSPITTPPSPGLPLRSHVAVQGVVFCKPCQHKGVDTLHGATPITGAVVRVQCNNTRIPMEKQAKTDKNGYFFLHTAPKLSNYGFHKCKAFLVSSPLNSCRMPTNLHQGVTGAVL</sequence>
<keyword evidence="1 2" id="KW-0732">Signal</keyword>
<proteinExistence type="predicted"/>
<dbReference type="PRINTS" id="PR01217">
    <property type="entry name" value="PRICHEXTENSN"/>
</dbReference>
<keyword evidence="4" id="KW-1185">Reference proteome</keyword>
<evidence type="ECO:0000313" key="3">
    <source>
        <dbReference type="EMBL" id="KAF5180132.1"/>
    </source>
</evidence>
<feature type="non-terminal residue" evidence="3">
    <location>
        <position position="1"/>
    </location>
</feature>
<evidence type="ECO:0000256" key="1">
    <source>
        <dbReference type="ARBA" id="ARBA00022729"/>
    </source>
</evidence>
<dbReference type="PANTHER" id="PTHR33470:SF22">
    <property type="entry name" value="POLLEN OLE E 1 ALLERGEN AND EXTENSIN FAMILY PROTEIN"/>
    <property type="match status" value="1"/>
</dbReference>